<dbReference type="RefSeq" id="WP_205635693.1">
    <property type="nucleotide sequence ID" value="NZ_MSSV01000001.1"/>
</dbReference>
<comment type="caution">
    <text evidence="1">The sequence shown here is derived from an EMBL/GenBank/DDBJ whole genome shotgun (WGS) entry which is preliminary data.</text>
</comment>
<dbReference type="PANTHER" id="PTHR35810">
    <property type="entry name" value="CYTOPLASMIC PROTEIN-RELATED"/>
    <property type="match status" value="1"/>
</dbReference>
<dbReference type="Pfam" id="PF13310">
    <property type="entry name" value="Virulence_RhuM"/>
    <property type="match status" value="1"/>
</dbReference>
<gene>
    <name evidence="1" type="ORF">LV84_00137</name>
</gene>
<organism evidence="1 2">
    <name type="scientific">Algoriphagus ratkowskyi</name>
    <dbReference type="NCBI Taxonomy" id="57028"/>
    <lineage>
        <taxon>Bacteria</taxon>
        <taxon>Pseudomonadati</taxon>
        <taxon>Bacteroidota</taxon>
        <taxon>Cytophagia</taxon>
        <taxon>Cytophagales</taxon>
        <taxon>Cyclobacteriaceae</taxon>
        <taxon>Algoriphagus</taxon>
    </lineage>
</organism>
<name>A0A2W7S2J4_9BACT</name>
<proteinExistence type="predicted"/>
<dbReference type="InterPro" id="IPR011204">
    <property type="entry name" value="Virulence_RhuM-like"/>
</dbReference>
<dbReference type="EMBL" id="QKZU01000001">
    <property type="protein sequence ID" value="PZX61149.1"/>
    <property type="molecule type" value="Genomic_DNA"/>
</dbReference>
<sequence length="289" mass="33505">MDMKNEIILYRPDALAEHIEVRIEDETVWLSQQQMAALFGQTKQNISLHINNCFRENELEREATVKDSLTVQTEGNRKVKRKIEYYSLDVIISVGYRVKSKQGTQFRIWANGVLKDYLLKGYSINNRMNRLEDKFEILKNKVNDFELQINTEFIPNQGVFFNGQVFDAYALTSKIIRSAKQSIVLIDNFIDESTLTLLSKKRKEVQVLLLTKTVSKQLSLDIQKAEEQYGNFTLKSFAQSHDRFLIIDGAEVYHLGASLKDLGKKWFAFSRLEKESVSSIMSEIKLLKE</sequence>
<accession>A0A2W7S2J4</accession>
<evidence type="ECO:0000313" key="2">
    <source>
        <dbReference type="Proteomes" id="UP000249115"/>
    </source>
</evidence>
<protein>
    <submittedName>
        <fullName evidence="1">Virulence RhuM family protein</fullName>
    </submittedName>
</protein>
<reference evidence="1 2" key="1">
    <citation type="submission" date="2018-06" db="EMBL/GenBank/DDBJ databases">
        <title>Genomic Encyclopedia of Archaeal and Bacterial Type Strains, Phase II (KMG-II): from individual species to whole genera.</title>
        <authorList>
            <person name="Goeker M."/>
        </authorList>
    </citation>
    <scope>NUCLEOTIDE SEQUENCE [LARGE SCALE GENOMIC DNA]</scope>
    <source>
        <strain evidence="1 2">DSM 22686</strain>
    </source>
</reference>
<evidence type="ECO:0000313" key="1">
    <source>
        <dbReference type="EMBL" id="PZX61149.1"/>
    </source>
</evidence>
<dbReference type="AlphaFoldDB" id="A0A2W7S2J4"/>
<dbReference type="Proteomes" id="UP000249115">
    <property type="component" value="Unassembled WGS sequence"/>
</dbReference>
<dbReference type="PANTHER" id="PTHR35810:SF1">
    <property type="entry name" value="CYTOPLASMIC PROTEIN"/>
    <property type="match status" value="1"/>
</dbReference>